<evidence type="ECO:0000313" key="1">
    <source>
        <dbReference type="EMBL" id="AKJ11330.1"/>
    </source>
</evidence>
<evidence type="ECO:0000313" key="2">
    <source>
        <dbReference type="Proteomes" id="UP000035366"/>
    </source>
</evidence>
<gene>
    <name evidence="1" type="ORF">ABB07_15225</name>
</gene>
<proteinExistence type="predicted"/>
<sequence>MNGIRIESGEPTPQELAAVLVVLHSVVNHRVGDLPADVIRPASWARQGRTHRPAAVWGRTA</sequence>
<dbReference type="RefSeq" id="WP_208899266.1">
    <property type="nucleotide sequence ID" value="NZ_CP011497.1"/>
</dbReference>
<dbReference type="Proteomes" id="UP000035366">
    <property type="component" value="Chromosome"/>
</dbReference>
<name>A0ABM5TK37_9ACTN</name>
<reference evidence="1 2" key="1">
    <citation type="journal article" date="2015" name="ISME J.">
        <title>Draft Genome Sequence of Streptomyces incarnatus NRRL8089, which Produces the Nucleoside Antibiotic Sinefungin.</title>
        <authorList>
            <person name="Oshima K."/>
            <person name="Hattori M."/>
            <person name="Shimizu H."/>
            <person name="Fukuda K."/>
            <person name="Nemoto M."/>
            <person name="Inagaki K."/>
            <person name="Tamura T."/>
        </authorList>
    </citation>
    <scope>NUCLEOTIDE SEQUENCE [LARGE SCALE GENOMIC DNA]</scope>
    <source>
        <strain evidence="1 2">NRRL 8089</strain>
    </source>
</reference>
<evidence type="ECO:0008006" key="3">
    <source>
        <dbReference type="Google" id="ProtNLM"/>
    </source>
</evidence>
<dbReference type="EMBL" id="CP011497">
    <property type="protein sequence ID" value="AKJ11330.1"/>
    <property type="molecule type" value="Genomic_DNA"/>
</dbReference>
<dbReference type="Pfam" id="PF13822">
    <property type="entry name" value="ACC_epsilon"/>
    <property type="match status" value="1"/>
</dbReference>
<organism evidence="1 2">
    <name type="scientific">Streptomyces incarnatus</name>
    <dbReference type="NCBI Taxonomy" id="665007"/>
    <lineage>
        <taxon>Bacteria</taxon>
        <taxon>Bacillati</taxon>
        <taxon>Actinomycetota</taxon>
        <taxon>Actinomycetes</taxon>
        <taxon>Kitasatosporales</taxon>
        <taxon>Streptomycetaceae</taxon>
        <taxon>Streptomyces</taxon>
    </lineage>
</organism>
<accession>A0ABM5TK37</accession>
<protein>
    <recommendedName>
        <fullName evidence="3">Acyl-CoA carboxylase subunit epsilon</fullName>
    </recommendedName>
</protein>
<dbReference type="InterPro" id="IPR032716">
    <property type="entry name" value="ACC_epsilon"/>
</dbReference>
<keyword evidence="2" id="KW-1185">Reference proteome</keyword>